<dbReference type="RefSeq" id="WP_115535667.1">
    <property type="nucleotide sequence ID" value="NZ_QRGA01000012.1"/>
</dbReference>
<evidence type="ECO:0000313" key="2">
    <source>
        <dbReference type="Proteomes" id="UP000256838"/>
    </source>
</evidence>
<dbReference type="Pfam" id="PF06945">
    <property type="entry name" value="DUF1289"/>
    <property type="match status" value="1"/>
</dbReference>
<dbReference type="EMBL" id="QRGA01000012">
    <property type="protein sequence ID" value="RDU96877.1"/>
    <property type="molecule type" value="Genomic_DNA"/>
</dbReference>
<organism evidence="1 2">
    <name type="scientific">Trinickia dinghuensis</name>
    <dbReference type="NCBI Taxonomy" id="2291023"/>
    <lineage>
        <taxon>Bacteria</taxon>
        <taxon>Pseudomonadati</taxon>
        <taxon>Pseudomonadota</taxon>
        <taxon>Betaproteobacteria</taxon>
        <taxon>Burkholderiales</taxon>
        <taxon>Burkholderiaceae</taxon>
        <taxon>Trinickia</taxon>
    </lineage>
</organism>
<accession>A0A3D8JUZ0</accession>
<reference evidence="1 2" key="1">
    <citation type="submission" date="2018-08" db="EMBL/GenBank/DDBJ databases">
        <title>Paraburkholderia sp. DHOM06 isolated from forest soil.</title>
        <authorList>
            <person name="Gao Z.-H."/>
            <person name="Qiu L.-H."/>
        </authorList>
    </citation>
    <scope>NUCLEOTIDE SEQUENCE [LARGE SCALE GENOMIC DNA]</scope>
    <source>
        <strain evidence="1 2">DHOM06</strain>
    </source>
</reference>
<dbReference type="OrthoDB" id="8911262at2"/>
<sequence length="82" mass="9018">MENDEIINHKEELDQAIGSARTQTPVGSPCIDVCRLNPDSGRCEGCLRNREEIKAWKAMSDPDRLALLDLLAERNGAGNAQP</sequence>
<dbReference type="PANTHER" id="PTHR35175:SF2">
    <property type="entry name" value="DUF1289 DOMAIN-CONTAINING PROTEIN"/>
    <property type="match status" value="1"/>
</dbReference>
<comment type="caution">
    <text evidence="1">The sequence shown here is derived from an EMBL/GenBank/DDBJ whole genome shotgun (WGS) entry which is preliminary data.</text>
</comment>
<gene>
    <name evidence="1" type="ORF">DWV00_21720</name>
</gene>
<name>A0A3D8JUZ0_9BURK</name>
<keyword evidence="2" id="KW-1185">Reference proteome</keyword>
<dbReference type="InterPro" id="IPR010710">
    <property type="entry name" value="DUF1289"/>
</dbReference>
<protein>
    <submittedName>
        <fullName evidence="1">DUF1289 domain-containing protein</fullName>
    </submittedName>
</protein>
<dbReference type="AlphaFoldDB" id="A0A3D8JUZ0"/>
<proteinExistence type="predicted"/>
<dbReference type="Proteomes" id="UP000256838">
    <property type="component" value="Unassembled WGS sequence"/>
</dbReference>
<dbReference type="PANTHER" id="PTHR35175">
    <property type="entry name" value="DUF1289 DOMAIN-CONTAINING PROTEIN"/>
    <property type="match status" value="1"/>
</dbReference>
<evidence type="ECO:0000313" key="1">
    <source>
        <dbReference type="EMBL" id="RDU96877.1"/>
    </source>
</evidence>